<feature type="non-terminal residue" evidence="2">
    <location>
        <position position="1"/>
    </location>
</feature>
<dbReference type="AlphaFoldDB" id="X0SD45"/>
<evidence type="ECO:0000313" key="2">
    <source>
        <dbReference type="EMBL" id="GAF78939.1"/>
    </source>
</evidence>
<organism evidence="2">
    <name type="scientific">marine sediment metagenome</name>
    <dbReference type="NCBI Taxonomy" id="412755"/>
    <lineage>
        <taxon>unclassified sequences</taxon>
        <taxon>metagenomes</taxon>
        <taxon>ecological metagenomes</taxon>
    </lineage>
</organism>
<dbReference type="Pfam" id="PF13649">
    <property type="entry name" value="Methyltransf_25"/>
    <property type="match status" value="1"/>
</dbReference>
<accession>X0SD45</accession>
<protein>
    <recommendedName>
        <fullName evidence="1">Methyltransferase domain-containing protein</fullName>
    </recommendedName>
</protein>
<feature type="domain" description="Methyltransferase" evidence="1">
    <location>
        <begin position="141"/>
        <end position="232"/>
    </location>
</feature>
<gene>
    <name evidence="2" type="ORF">S01H1_11386</name>
</gene>
<dbReference type="SUPFAM" id="SSF53335">
    <property type="entry name" value="S-adenosyl-L-methionine-dependent methyltransferases"/>
    <property type="match status" value="1"/>
</dbReference>
<dbReference type="EMBL" id="BARS01005803">
    <property type="protein sequence ID" value="GAF78939.1"/>
    <property type="molecule type" value="Genomic_DNA"/>
</dbReference>
<dbReference type="InterPro" id="IPR029063">
    <property type="entry name" value="SAM-dependent_MTases_sf"/>
</dbReference>
<dbReference type="Gene3D" id="3.40.50.150">
    <property type="entry name" value="Vaccinia Virus protein VP39"/>
    <property type="match status" value="1"/>
</dbReference>
<reference evidence="2" key="1">
    <citation type="journal article" date="2014" name="Front. Microbiol.">
        <title>High frequency of phylogenetically diverse reductive dehalogenase-homologous genes in deep subseafloor sedimentary metagenomes.</title>
        <authorList>
            <person name="Kawai M."/>
            <person name="Futagami T."/>
            <person name="Toyoda A."/>
            <person name="Takaki Y."/>
            <person name="Nishi S."/>
            <person name="Hori S."/>
            <person name="Arai W."/>
            <person name="Tsubouchi T."/>
            <person name="Morono Y."/>
            <person name="Uchiyama I."/>
            <person name="Ito T."/>
            <person name="Fujiyama A."/>
            <person name="Inagaki F."/>
            <person name="Takami H."/>
        </authorList>
    </citation>
    <scope>NUCLEOTIDE SEQUENCE</scope>
    <source>
        <strain evidence="2">Expedition CK06-06</strain>
    </source>
</reference>
<dbReference type="InterPro" id="IPR041698">
    <property type="entry name" value="Methyltransf_25"/>
</dbReference>
<proteinExistence type="predicted"/>
<comment type="caution">
    <text evidence="2">The sequence shown here is derived from an EMBL/GenBank/DDBJ whole genome shotgun (WGS) entry which is preliminary data.</text>
</comment>
<sequence>PSCHGELIWKIIQHQGDRIEEAEVNCKKCGTTYPVKEGIGLFLTPDLPRNDLWEQLDSQLIQYLRENPQIESKLMDAPLNTLNPADQFFRAQILEEREEFAQAKAIANLAYSELYAPEYLKCYNAQINYLIAQLSYFDGPIIDLASGRGDLAELLVRKLKLPIVFTDFSPQILRRNRRWLEFFSLYERVSLLAFDARRSPFRDGAIEMMTTNLGLINIEEPENLLSELRRVVSGKFFAISHFYQADDEVNAEAIKKVGLDQFLFHKPALNSFCRAGWQVRMENMMIGRACPTPKGEVIEGAGVDAFPVTETKLEWGVLAVQ</sequence>
<evidence type="ECO:0000259" key="1">
    <source>
        <dbReference type="Pfam" id="PF13649"/>
    </source>
</evidence>
<name>X0SD45_9ZZZZ</name>